<dbReference type="GO" id="GO:0019563">
    <property type="term" value="P:glycerol catabolic process"/>
    <property type="evidence" value="ECO:0007669"/>
    <property type="project" value="TreeGrafter"/>
</dbReference>
<dbReference type="OrthoDB" id="9806345at2"/>
<evidence type="ECO:0000256" key="1">
    <source>
        <dbReference type="ARBA" id="ARBA00022679"/>
    </source>
</evidence>
<dbReference type="PROSITE" id="PS51481">
    <property type="entry name" value="DHAK"/>
    <property type="match status" value="1"/>
</dbReference>
<dbReference type="GO" id="GO:0005524">
    <property type="term" value="F:ATP binding"/>
    <property type="evidence" value="ECO:0007669"/>
    <property type="project" value="UniProtKB-KW"/>
</dbReference>
<feature type="region of interest" description="Disordered" evidence="5">
    <location>
        <begin position="115"/>
        <end position="137"/>
    </location>
</feature>
<evidence type="ECO:0000256" key="2">
    <source>
        <dbReference type="ARBA" id="ARBA00022741"/>
    </source>
</evidence>
<evidence type="ECO:0000256" key="5">
    <source>
        <dbReference type="SAM" id="MobiDB-lite"/>
    </source>
</evidence>
<keyword evidence="2" id="KW-0547">Nucleotide-binding</keyword>
<evidence type="ECO:0000313" key="8">
    <source>
        <dbReference type="EMBL" id="TXR56907.1"/>
    </source>
</evidence>
<dbReference type="Pfam" id="PF02734">
    <property type="entry name" value="Dak2"/>
    <property type="match status" value="1"/>
</dbReference>
<dbReference type="InterPro" id="IPR050861">
    <property type="entry name" value="Dihydroxyacetone_Kinase"/>
</dbReference>
<dbReference type="InterPro" id="IPR004007">
    <property type="entry name" value="DhaL_dom"/>
</dbReference>
<sequence length="567" mass="56521">MAHPADVGVVLDPLHLYARRKAPGRQVAIVSGGGAGHEPMHAGFLGPGGLDAACPGLVFTSPHHRQVHAAARGVAGPGGVLLVVKNYTGDVICFAIAAERLRAEGVPVETVLVDDDLATEGTPSDGDDDGGTASQRRGTAATVLVEKVLGAAADRGDDLASLAALGRDAAARARSLAVASRAQTSLATGQPAFELGLDELERGVGIHGERAASTTSRPPTRELVAGMVSELLTGLEAAGAGVDDEGVALLVNGLGGATSLELHALRALVGDLLAERGVRVATSLVGTFTAALDMRGFSLTLLALRPGWAELLAAPTATPSLPALPREEAPQVAERLDDASAPGSGDSSTGSPHGQDRDDAGAAVVAAWAQALGEAHDDLTRLDQLAGDGDFGDNVASGLTHAQRRGGTLSAAAGAFLDEVGGSSGPLLGLLLTELVPAVRRGDPSEVGPDVGAALRSGAQAVTRVGGAQVGDRTFLDALVPAADALDAGASLVDAARAAIEGAVGTAQLVGRRGRSRYLGDRALGAPDPGAAAVAALVVVLAQVLDGSPQARALPSPAAVASGTIRE</sequence>
<dbReference type="GO" id="GO:0005829">
    <property type="term" value="C:cytosol"/>
    <property type="evidence" value="ECO:0007669"/>
    <property type="project" value="TreeGrafter"/>
</dbReference>
<dbReference type="Gene3D" id="3.40.50.10440">
    <property type="entry name" value="Dihydroxyacetone kinase, domain 1"/>
    <property type="match status" value="1"/>
</dbReference>
<dbReference type="SMART" id="SM01120">
    <property type="entry name" value="Dak2"/>
    <property type="match status" value="1"/>
</dbReference>
<evidence type="ECO:0000259" key="7">
    <source>
        <dbReference type="PROSITE" id="PS51481"/>
    </source>
</evidence>
<feature type="domain" description="DhaK" evidence="7">
    <location>
        <begin position="1"/>
        <end position="321"/>
    </location>
</feature>
<dbReference type="EMBL" id="VKAC01000004">
    <property type="protein sequence ID" value="TXR56907.1"/>
    <property type="molecule type" value="Genomic_DNA"/>
</dbReference>
<dbReference type="Gene3D" id="3.30.1180.20">
    <property type="entry name" value="Dihydroxyacetone kinase, domain 2"/>
    <property type="match status" value="1"/>
</dbReference>
<gene>
    <name evidence="8" type="ORF">FMM08_08480</name>
</gene>
<keyword evidence="3" id="KW-0418">Kinase</keyword>
<organism evidence="8 9">
    <name type="scientific">Quadrisphaera setariae</name>
    <dbReference type="NCBI Taxonomy" id="2593304"/>
    <lineage>
        <taxon>Bacteria</taxon>
        <taxon>Bacillati</taxon>
        <taxon>Actinomycetota</taxon>
        <taxon>Actinomycetes</taxon>
        <taxon>Kineosporiales</taxon>
        <taxon>Kineosporiaceae</taxon>
        <taxon>Quadrisphaera</taxon>
    </lineage>
</organism>
<dbReference type="SUPFAM" id="SSF101473">
    <property type="entry name" value="DhaL-like"/>
    <property type="match status" value="1"/>
</dbReference>
<feature type="region of interest" description="Disordered" evidence="5">
    <location>
        <begin position="320"/>
        <end position="360"/>
    </location>
</feature>
<dbReference type="SUPFAM" id="SSF82549">
    <property type="entry name" value="DAK1/DegV-like"/>
    <property type="match status" value="1"/>
</dbReference>
<name>A0A5C8ZGE1_9ACTN</name>
<evidence type="ECO:0000313" key="9">
    <source>
        <dbReference type="Proteomes" id="UP000321234"/>
    </source>
</evidence>
<feature type="compositionally biased region" description="Low complexity" evidence="5">
    <location>
        <begin position="339"/>
        <end position="352"/>
    </location>
</feature>
<keyword evidence="4" id="KW-0067">ATP-binding</keyword>
<dbReference type="FunFam" id="3.40.50.10440:FF:000001">
    <property type="entry name" value="Dihydroxyacetone kinase, DhaK subunit"/>
    <property type="match status" value="1"/>
</dbReference>
<dbReference type="GO" id="GO:0004371">
    <property type="term" value="F:glycerone kinase activity"/>
    <property type="evidence" value="ECO:0007669"/>
    <property type="project" value="InterPro"/>
</dbReference>
<evidence type="ECO:0000256" key="3">
    <source>
        <dbReference type="ARBA" id="ARBA00022777"/>
    </source>
</evidence>
<dbReference type="Pfam" id="PF02733">
    <property type="entry name" value="Dak1"/>
    <property type="match status" value="1"/>
</dbReference>
<reference evidence="8 9" key="1">
    <citation type="submission" date="2019-07" db="EMBL/GenBank/DDBJ databases">
        <title>Quadrisphaera sp. strain DD2A genome sequencing and assembly.</title>
        <authorList>
            <person name="Kim I."/>
        </authorList>
    </citation>
    <scope>NUCLEOTIDE SEQUENCE [LARGE SCALE GENOMIC DNA]</scope>
    <source>
        <strain evidence="8 9">DD2A</strain>
    </source>
</reference>
<proteinExistence type="predicted"/>
<comment type="caution">
    <text evidence="8">The sequence shown here is derived from an EMBL/GenBank/DDBJ whole genome shotgun (WGS) entry which is preliminary data.</text>
</comment>
<feature type="domain" description="DhaL" evidence="6">
    <location>
        <begin position="359"/>
        <end position="543"/>
    </location>
</feature>
<dbReference type="PANTHER" id="PTHR28629:SF4">
    <property type="entry name" value="TRIOKINASE_FMN CYCLASE"/>
    <property type="match status" value="1"/>
</dbReference>
<feature type="compositionally biased region" description="Basic and acidic residues" evidence="5">
    <location>
        <begin position="325"/>
        <end position="338"/>
    </location>
</feature>
<keyword evidence="1" id="KW-0808">Transferase</keyword>
<dbReference type="PANTHER" id="PTHR28629">
    <property type="entry name" value="TRIOKINASE/FMN CYCLASE"/>
    <property type="match status" value="1"/>
</dbReference>
<evidence type="ECO:0000256" key="4">
    <source>
        <dbReference type="ARBA" id="ARBA00022840"/>
    </source>
</evidence>
<dbReference type="Proteomes" id="UP000321234">
    <property type="component" value="Unassembled WGS sequence"/>
</dbReference>
<protein>
    <submittedName>
        <fullName evidence="8">DAK2 domain-containing protein</fullName>
    </submittedName>
</protein>
<evidence type="ECO:0000259" key="6">
    <source>
        <dbReference type="PROSITE" id="PS51480"/>
    </source>
</evidence>
<accession>A0A5C8ZGE1</accession>
<dbReference type="InterPro" id="IPR036117">
    <property type="entry name" value="DhaL_dom_sf"/>
</dbReference>
<dbReference type="PROSITE" id="PS51480">
    <property type="entry name" value="DHAL"/>
    <property type="match status" value="1"/>
</dbReference>
<dbReference type="InterPro" id="IPR004006">
    <property type="entry name" value="DhaK_dom"/>
</dbReference>
<dbReference type="AlphaFoldDB" id="A0A5C8ZGE1"/>
<keyword evidence="9" id="KW-1185">Reference proteome</keyword>
<dbReference type="Gene3D" id="1.25.40.340">
    <property type="match status" value="1"/>
</dbReference>